<gene>
    <name evidence="1" type="ORF">SAMN02745724_02779</name>
</gene>
<reference evidence="1 2" key="1">
    <citation type="submission" date="2016-10" db="EMBL/GenBank/DDBJ databases">
        <authorList>
            <person name="de Groot N.N."/>
        </authorList>
    </citation>
    <scope>NUCLEOTIDE SEQUENCE [LARGE SCALE GENOMIC DNA]</scope>
    <source>
        <strain evidence="1 2">DSM 6059</strain>
    </source>
</reference>
<organism evidence="1 2">
    <name type="scientific">Pseudoalteromonas denitrificans DSM 6059</name>
    <dbReference type="NCBI Taxonomy" id="1123010"/>
    <lineage>
        <taxon>Bacteria</taxon>
        <taxon>Pseudomonadati</taxon>
        <taxon>Pseudomonadota</taxon>
        <taxon>Gammaproteobacteria</taxon>
        <taxon>Alteromonadales</taxon>
        <taxon>Pseudoalteromonadaceae</taxon>
        <taxon>Pseudoalteromonas</taxon>
    </lineage>
</organism>
<sequence>MMNKETPPLTLVKTWLSLATTNHPLDVQSQAYNNLKTVFGGINRAECYVQRYEENQLPVELVEFDPAI</sequence>
<name>A0A1I1N1F6_9GAMM</name>
<proteinExistence type="predicted"/>
<dbReference type="EMBL" id="FOLO01000021">
    <property type="protein sequence ID" value="SFC87650.1"/>
    <property type="molecule type" value="Genomic_DNA"/>
</dbReference>
<dbReference type="AlphaFoldDB" id="A0A1I1N1F6"/>
<accession>A0A1I1N1F6</accession>
<dbReference type="Proteomes" id="UP000198862">
    <property type="component" value="Unassembled WGS sequence"/>
</dbReference>
<dbReference type="OrthoDB" id="6401756at2"/>
<evidence type="ECO:0000313" key="1">
    <source>
        <dbReference type="EMBL" id="SFC87650.1"/>
    </source>
</evidence>
<evidence type="ECO:0000313" key="2">
    <source>
        <dbReference type="Proteomes" id="UP000198862"/>
    </source>
</evidence>
<dbReference type="RefSeq" id="WP_143085077.1">
    <property type="nucleotide sequence ID" value="NZ_FOLO01000021.1"/>
</dbReference>
<keyword evidence="2" id="KW-1185">Reference proteome</keyword>
<protein>
    <submittedName>
        <fullName evidence="1">Uncharacterized protein</fullName>
    </submittedName>
</protein>